<feature type="compositionally biased region" description="Polar residues" evidence="1">
    <location>
        <begin position="90"/>
        <end position="100"/>
    </location>
</feature>
<reference evidence="2" key="1">
    <citation type="journal article" date="2023" name="Mol. Phylogenet. Evol.">
        <title>Genome-scale phylogeny and comparative genomics of the fungal order Sordariales.</title>
        <authorList>
            <person name="Hensen N."/>
            <person name="Bonometti L."/>
            <person name="Westerberg I."/>
            <person name="Brannstrom I.O."/>
            <person name="Guillou S."/>
            <person name="Cros-Aarteil S."/>
            <person name="Calhoun S."/>
            <person name="Haridas S."/>
            <person name="Kuo A."/>
            <person name="Mondo S."/>
            <person name="Pangilinan J."/>
            <person name="Riley R."/>
            <person name="LaButti K."/>
            <person name="Andreopoulos B."/>
            <person name="Lipzen A."/>
            <person name="Chen C."/>
            <person name="Yan M."/>
            <person name="Daum C."/>
            <person name="Ng V."/>
            <person name="Clum A."/>
            <person name="Steindorff A."/>
            <person name="Ohm R.A."/>
            <person name="Martin F."/>
            <person name="Silar P."/>
            <person name="Natvig D.O."/>
            <person name="Lalanne C."/>
            <person name="Gautier V."/>
            <person name="Ament-Velasquez S.L."/>
            <person name="Kruys A."/>
            <person name="Hutchinson M.I."/>
            <person name="Powell A.J."/>
            <person name="Barry K."/>
            <person name="Miller A.N."/>
            <person name="Grigoriev I.V."/>
            <person name="Debuchy R."/>
            <person name="Gladieux P."/>
            <person name="Hiltunen Thoren M."/>
            <person name="Johannesson H."/>
        </authorList>
    </citation>
    <scope>NUCLEOTIDE SEQUENCE</scope>
    <source>
        <strain evidence="2">CBS 333.67</strain>
    </source>
</reference>
<dbReference type="Proteomes" id="UP001273166">
    <property type="component" value="Unassembled WGS sequence"/>
</dbReference>
<feature type="region of interest" description="Disordered" evidence="1">
    <location>
        <begin position="14"/>
        <end position="180"/>
    </location>
</feature>
<protein>
    <submittedName>
        <fullName evidence="2">Uncharacterized protein</fullName>
    </submittedName>
</protein>
<comment type="caution">
    <text evidence="2">The sequence shown here is derived from an EMBL/GenBank/DDBJ whole genome shotgun (WGS) entry which is preliminary data.</text>
</comment>
<dbReference type="AlphaFoldDB" id="A0AAJ0GYV5"/>
<evidence type="ECO:0000313" key="3">
    <source>
        <dbReference type="Proteomes" id="UP001273166"/>
    </source>
</evidence>
<accession>A0AAJ0GYV5</accession>
<keyword evidence="3" id="KW-1185">Reference proteome</keyword>
<reference evidence="2" key="2">
    <citation type="submission" date="2023-06" db="EMBL/GenBank/DDBJ databases">
        <authorList>
            <consortium name="Lawrence Berkeley National Laboratory"/>
            <person name="Mondo S.J."/>
            <person name="Hensen N."/>
            <person name="Bonometti L."/>
            <person name="Westerberg I."/>
            <person name="Brannstrom I.O."/>
            <person name="Guillou S."/>
            <person name="Cros-Aarteil S."/>
            <person name="Calhoun S."/>
            <person name="Haridas S."/>
            <person name="Kuo A."/>
            <person name="Pangilinan J."/>
            <person name="Riley R."/>
            <person name="Labutti K."/>
            <person name="Andreopoulos B."/>
            <person name="Lipzen A."/>
            <person name="Chen C."/>
            <person name="Yanf M."/>
            <person name="Daum C."/>
            <person name="Ng V."/>
            <person name="Clum A."/>
            <person name="Steindorff A."/>
            <person name="Ohm R."/>
            <person name="Martin F."/>
            <person name="Silar P."/>
            <person name="Natvig D."/>
            <person name="Lalanne C."/>
            <person name="Gautier V."/>
            <person name="Ament-Velasquez S.L."/>
            <person name="Kruys A."/>
            <person name="Hutchinson M.I."/>
            <person name="Powell A.J."/>
            <person name="Barry K."/>
            <person name="Miller A.N."/>
            <person name="Grigoriev I.V."/>
            <person name="Debuchy R."/>
            <person name="Gladieux P."/>
            <person name="Thoren M.H."/>
            <person name="Johannesson H."/>
        </authorList>
    </citation>
    <scope>NUCLEOTIDE SEQUENCE</scope>
    <source>
        <strain evidence="2">CBS 333.67</strain>
    </source>
</reference>
<organism evidence="2 3">
    <name type="scientific">Chaetomium strumarium</name>
    <dbReference type="NCBI Taxonomy" id="1170767"/>
    <lineage>
        <taxon>Eukaryota</taxon>
        <taxon>Fungi</taxon>
        <taxon>Dikarya</taxon>
        <taxon>Ascomycota</taxon>
        <taxon>Pezizomycotina</taxon>
        <taxon>Sordariomycetes</taxon>
        <taxon>Sordariomycetidae</taxon>
        <taxon>Sordariales</taxon>
        <taxon>Chaetomiaceae</taxon>
        <taxon>Chaetomium</taxon>
    </lineage>
</organism>
<evidence type="ECO:0000256" key="1">
    <source>
        <dbReference type="SAM" id="MobiDB-lite"/>
    </source>
</evidence>
<sequence length="180" mass="20181">MLSLSAYCFPWLSSAEDEQTEPPPPADWRSSRQGPKHRQQRRQQHNLERPLYHRSSKSGRTSTSKAQPYYLLQDEPLSSDQTSPTASSSLFNNVGTSESYSPLLAVSGDLDSDSDLSPPSVRDKGAALRSRRRRRWVRRAMAQPSQSAAATEGLRRRRTRTALGNRVEVDDTIHEDSLSG</sequence>
<gene>
    <name evidence="2" type="ORF">B0T15DRAFT_113688</name>
</gene>
<dbReference type="RefSeq" id="XP_062724429.1">
    <property type="nucleotide sequence ID" value="XM_062861535.1"/>
</dbReference>
<feature type="compositionally biased region" description="Basic residues" evidence="1">
    <location>
        <begin position="34"/>
        <end position="44"/>
    </location>
</feature>
<evidence type="ECO:0000313" key="2">
    <source>
        <dbReference type="EMBL" id="KAK3308649.1"/>
    </source>
</evidence>
<name>A0AAJ0GYV5_9PEZI</name>
<dbReference type="GeneID" id="87880364"/>
<feature type="compositionally biased region" description="Basic residues" evidence="1">
    <location>
        <begin position="129"/>
        <end position="138"/>
    </location>
</feature>
<proteinExistence type="predicted"/>
<feature type="compositionally biased region" description="Basic and acidic residues" evidence="1">
    <location>
        <begin position="167"/>
        <end position="180"/>
    </location>
</feature>
<feature type="compositionally biased region" description="Low complexity" evidence="1">
    <location>
        <begin position="78"/>
        <end position="89"/>
    </location>
</feature>
<dbReference type="EMBL" id="JAUDZG010000002">
    <property type="protein sequence ID" value="KAK3308649.1"/>
    <property type="molecule type" value="Genomic_DNA"/>
</dbReference>